<dbReference type="GO" id="GO:0002758">
    <property type="term" value="P:innate immune response-activating signaling pathway"/>
    <property type="evidence" value="ECO:0007669"/>
    <property type="project" value="UniProtKB-ARBA"/>
</dbReference>
<evidence type="ECO:0000313" key="11">
    <source>
        <dbReference type="EMBL" id="KAJ3705063.1"/>
    </source>
</evidence>
<protein>
    <recommendedName>
        <fullName evidence="13">NB-ARC domain-containing protein</fullName>
    </recommendedName>
</protein>
<evidence type="ECO:0000256" key="5">
    <source>
        <dbReference type="ARBA" id="ARBA00022821"/>
    </source>
</evidence>
<keyword evidence="2" id="KW-0433">Leucine-rich repeat</keyword>
<evidence type="ECO:0008006" key="13">
    <source>
        <dbReference type="Google" id="ProtNLM"/>
    </source>
</evidence>
<dbReference type="Proteomes" id="UP001210211">
    <property type="component" value="Unassembled WGS sequence"/>
</dbReference>
<evidence type="ECO:0000256" key="3">
    <source>
        <dbReference type="ARBA" id="ARBA00022737"/>
    </source>
</evidence>
<evidence type="ECO:0000259" key="9">
    <source>
        <dbReference type="Pfam" id="PF18052"/>
    </source>
</evidence>
<keyword evidence="12" id="KW-1185">Reference proteome</keyword>
<organism evidence="11 12">
    <name type="scientific">Rhynchospora tenuis</name>
    <dbReference type="NCBI Taxonomy" id="198213"/>
    <lineage>
        <taxon>Eukaryota</taxon>
        <taxon>Viridiplantae</taxon>
        <taxon>Streptophyta</taxon>
        <taxon>Embryophyta</taxon>
        <taxon>Tracheophyta</taxon>
        <taxon>Spermatophyta</taxon>
        <taxon>Magnoliopsida</taxon>
        <taxon>Liliopsida</taxon>
        <taxon>Poales</taxon>
        <taxon>Cyperaceae</taxon>
        <taxon>Cyperoideae</taxon>
        <taxon>Rhynchosporeae</taxon>
        <taxon>Rhynchospora</taxon>
    </lineage>
</organism>
<dbReference type="InterPro" id="IPR002182">
    <property type="entry name" value="NB-ARC"/>
</dbReference>
<evidence type="ECO:0000259" key="10">
    <source>
        <dbReference type="Pfam" id="PF23559"/>
    </source>
</evidence>
<dbReference type="Pfam" id="PF18052">
    <property type="entry name" value="Rx_N"/>
    <property type="match status" value="1"/>
</dbReference>
<keyword evidence="5" id="KW-0611">Plant defense</keyword>
<dbReference type="Gene3D" id="1.20.5.4130">
    <property type="match status" value="1"/>
</dbReference>
<dbReference type="Gene3D" id="1.10.8.430">
    <property type="entry name" value="Helical domain of apoptotic protease-activating factors"/>
    <property type="match status" value="1"/>
</dbReference>
<feature type="domain" description="NB-ARC" evidence="8">
    <location>
        <begin position="189"/>
        <end position="348"/>
    </location>
</feature>
<keyword evidence="3" id="KW-0677">Repeat</keyword>
<keyword evidence="4" id="KW-0547">Nucleotide-binding</keyword>
<dbReference type="PRINTS" id="PR00364">
    <property type="entry name" value="DISEASERSIST"/>
</dbReference>
<sequence>MLSSVLNFTPPSKRDGLKEDIKKLDRKHKRILATIEEVENREIHDEAAKLWLQELKCLAGDAEDVLDELDYEVLRCQLEVKSAGTAILPGQVTRSESNSTIIKYVLSYLSETISLEMSERINQIYSRFDEISGDREALRLTNEEGMRRVGISSINLSSTSHLMSKDDIFGRSHDKEEIINLLCSGVLEDDEIKYQLKVIPILGMGGIGKTTVAQMVYNDPFVQSRFDVKAWVYVSSEFDIIRLTKEITECVTGKHGLSFDGFSKNQEVLLKELVGKRMFLVLDDVWNVTQDDWETFFLPLRAAKVVRVLVTSRNEAVTEASNTVSPYRLYLLPEQDCFKLFYHYAFGRDGKRGERSLDIAKEIIKRCGRLPLAIKCIARVLEYNKYEYVWRAILNSELWESDELDPIFCALKISYYHLPPKLRDCFLFCSLFPKGSRLRKISIIYMWMAHGFILPKGRKSAEDIGEEYLAELQLRSFIEPCTKGSFRLHDVMYDLARSLCGGEIHTIMDKKSSQIPEKIEHLYIKKGNYSCQSFRPERLRTLFNPPLSTHGSFIDLQDIWSVRVLGLIGSNVLALAHSPLKHLCYLKIIEFMDETLPESLCLLYHLQTLEIAHCPNLRELPTDIAKLVNLRYLHITHVEIEELPVMLWQVQNLQMLRLKECNNLRVLPLGISKLKYLQVLQLKSCKRLKELPADTGNLINLSLLDISFSGIRTFPASMGLLDSTKLVLVGIPDSVKKQLDPKSVVSRDTGADRLSCEDEQTMIVEQPEYSSKWGQKFIPFGSQLWRKIRYKNTATIVEDMDSVGRLTWMSSQNASSRFD</sequence>
<name>A0AAD5ZW52_9POAL</name>
<dbReference type="GO" id="GO:0005524">
    <property type="term" value="F:ATP binding"/>
    <property type="evidence" value="ECO:0007669"/>
    <property type="project" value="UniProtKB-KW"/>
</dbReference>
<accession>A0AAD5ZW52</accession>
<dbReference type="SUPFAM" id="SSF52540">
    <property type="entry name" value="P-loop containing nucleoside triphosphate hydrolases"/>
    <property type="match status" value="1"/>
</dbReference>
<dbReference type="InterPro" id="IPR042197">
    <property type="entry name" value="Apaf_helical"/>
</dbReference>
<dbReference type="PANTHER" id="PTHR36766:SF40">
    <property type="entry name" value="DISEASE RESISTANCE PROTEIN RGA3"/>
    <property type="match status" value="1"/>
</dbReference>
<evidence type="ECO:0000256" key="2">
    <source>
        <dbReference type="ARBA" id="ARBA00022614"/>
    </source>
</evidence>
<dbReference type="Gene3D" id="1.10.10.10">
    <property type="entry name" value="Winged helix-like DNA-binding domain superfamily/Winged helix DNA-binding domain"/>
    <property type="match status" value="1"/>
</dbReference>
<dbReference type="InterPro" id="IPR036388">
    <property type="entry name" value="WH-like_DNA-bd_sf"/>
</dbReference>
<dbReference type="GO" id="GO:0043531">
    <property type="term" value="F:ADP binding"/>
    <property type="evidence" value="ECO:0007669"/>
    <property type="project" value="InterPro"/>
</dbReference>
<dbReference type="Gene3D" id="3.40.50.300">
    <property type="entry name" value="P-loop containing nucleotide triphosphate hydrolases"/>
    <property type="match status" value="1"/>
</dbReference>
<feature type="domain" description="Disease resistance N-terminal" evidence="9">
    <location>
        <begin position="13"/>
        <end position="81"/>
    </location>
</feature>
<dbReference type="GO" id="GO:0009626">
    <property type="term" value="P:plant-type hypersensitive response"/>
    <property type="evidence" value="ECO:0007669"/>
    <property type="project" value="UniProtKB-ARBA"/>
</dbReference>
<evidence type="ECO:0000256" key="6">
    <source>
        <dbReference type="ARBA" id="ARBA00022840"/>
    </source>
</evidence>
<proteinExistence type="inferred from homology"/>
<dbReference type="InterPro" id="IPR058922">
    <property type="entry name" value="WHD_DRP"/>
</dbReference>
<evidence type="ECO:0000313" key="12">
    <source>
        <dbReference type="Proteomes" id="UP001210211"/>
    </source>
</evidence>
<dbReference type="AlphaFoldDB" id="A0AAD5ZW52"/>
<dbReference type="InterPro" id="IPR032675">
    <property type="entry name" value="LRR_dom_sf"/>
</dbReference>
<dbReference type="FunFam" id="1.10.10.10:FF:000322">
    <property type="entry name" value="Probable disease resistance protein At1g63360"/>
    <property type="match status" value="1"/>
</dbReference>
<dbReference type="PANTHER" id="PTHR36766">
    <property type="entry name" value="PLANT BROAD-SPECTRUM MILDEW RESISTANCE PROTEIN RPW8"/>
    <property type="match status" value="1"/>
</dbReference>
<evidence type="ECO:0000256" key="4">
    <source>
        <dbReference type="ARBA" id="ARBA00022741"/>
    </source>
</evidence>
<evidence type="ECO:0000256" key="1">
    <source>
        <dbReference type="ARBA" id="ARBA00008894"/>
    </source>
</evidence>
<dbReference type="Pfam" id="PF23559">
    <property type="entry name" value="WHD_DRP"/>
    <property type="match status" value="1"/>
</dbReference>
<comment type="similarity">
    <text evidence="1">Belongs to the disease resistance NB-LRR family.</text>
</comment>
<dbReference type="SUPFAM" id="SSF52058">
    <property type="entry name" value="L domain-like"/>
    <property type="match status" value="1"/>
</dbReference>
<comment type="caution">
    <text evidence="11">The sequence shown here is derived from an EMBL/GenBank/DDBJ whole genome shotgun (WGS) entry which is preliminary data.</text>
</comment>
<evidence type="ECO:0000256" key="7">
    <source>
        <dbReference type="SAM" id="Coils"/>
    </source>
</evidence>
<dbReference type="EMBL" id="JAMRDG010000001">
    <property type="protein sequence ID" value="KAJ3705063.1"/>
    <property type="molecule type" value="Genomic_DNA"/>
</dbReference>
<dbReference type="Pfam" id="PF00931">
    <property type="entry name" value="NB-ARC"/>
    <property type="match status" value="1"/>
</dbReference>
<dbReference type="Gene3D" id="3.80.10.10">
    <property type="entry name" value="Ribonuclease Inhibitor"/>
    <property type="match status" value="1"/>
</dbReference>
<keyword evidence="6" id="KW-0067">ATP-binding</keyword>
<keyword evidence="7" id="KW-0175">Coiled coil</keyword>
<evidence type="ECO:0000259" key="8">
    <source>
        <dbReference type="Pfam" id="PF00931"/>
    </source>
</evidence>
<gene>
    <name evidence="11" type="ORF">LUZ61_008768</name>
</gene>
<feature type="coiled-coil region" evidence="7">
    <location>
        <begin position="14"/>
        <end position="41"/>
    </location>
</feature>
<dbReference type="InterPro" id="IPR041118">
    <property type="entry name" value="Rx_N"/>
</dbReference>
<dbReference type="InterPro" id="IPR027417">
    <property type="entry name" value="P-loop_NTPase"/>
</dbReference>
<feature type="domain" description="Disease resistance protein winged helix" evidence="10">
    <location>
        <begin position="431"/>
        <end position="496"/>
    </location>
</feature>
<reference evidence="11 12" key="1">
    <citation type="journal article" date="2022" name="Cell">
        <title>Repeat-based holocentromeres influence genome architecture and karyotype evolution.</title>
        <authorList>
            <person name="Hofstatter P.G."/>
            <person name="Thangavel G."/>
            <person name="Lux T."/>
            <person name="Neumann P."/>
            <person name="Vondrak T."/>
            <person name="Novak P."/>
            <person name="Zhang M."/>
            <person name="Costa L."/>
            <person name="Castellani M."/>
            <person name="Scott A."/>
            <person name="Toegelov H."/>
            <person name="Fuchs J."/>
            <person name="Mata-Sucre Y."/>
            <person name="Dias Y."/>
            <person name="Vanzela A.L.L."/>
            <person name="Huettel B."/>
            <person name="Almeida C.C.S."/>
            <person name="Simkova H."/>
            <person name="Souza G."/>
            <person name="Pedrosa-Harand A."/>
            <person name="Macas J."/>
            <person name="Mayer K.F.X."/>
            <person name="Houben A."/>
            <person name="Marques A."/>
        </authorList>
    </citation>
    <scope>NUCLEOTIDE SEQUENCE [LARGE SCALE GENOMIC DNA]</scope>
    <source>
        <strain evidence="11">RhyTen1mFocal</strain>
    </source>
</reference>
<dbReference type="GO" id="GO:0042742">
    <property type="term" value="P:defense response to bacterium"/>
    <property type="evidence" value="ECO:0007669"/>
    <property type="project" value="UniProtKB-ARBA"/>
</dbReference>